<proteinExistence type="predicted"/>
<protein>
    <submittedName>
        <fullName evidence="2">Uncharacterized protein</fullName>
    </submittedName>
</protein>
<dbReference type="Proteomes" id="UP001178461">
    <property type="component" value="Chromosome 12"/>
</dbReference>
<keyword evidence="3" id="KW-1185">Reference proteome</keyword>
<sequence length="164" mass="17551">MAEEPRKLRRRSARSPRFPGDRRSPCAQRVAFPIPEQLRETCSARSLAPEEALPPEKEREARGAAVAAAAAAPPVPLAQLLARSSSSSANPVAALSGIFIEEDARPRLACPSYLSRGLRAGNGDPDPAGSLKVERLSHRGGKATAAAGPLRPWARCRFLGVFFF</sequence>
<dbReference type="EMBL" id="OX395137">
    <property type="protein sequence ID" value="CAI5789000.1"/>
    <property type="molecule type" value="Genomic_DNA"/>
</dbReference>
<evidence type="ECO:0000313" key="2">
    <source>
        <dbReference type="EMBL" id="CAI5789000.1"/>
    </source>
</evidence>
<dbReference type="AlphaFoldDB" id="A0AA35L359"/>
<feature type="region of interest" description="Disordered" evidence="1">
    <location>
        <begin position="1"/>
        <end position="65"/>
    </location>
</feature>
<organism evidence="2 3">
    <name type="scientific">Podarcis lilfordi</name>
    <name type="common">Lilford's wall lizard</name>
    <dbReference type="NCBI Taxonomy" id="74358"/>
    <lineage>
        <taxon>Eukaryota</taxon>
        <taxon>Metazoa</taxon>
        <taxon>Chordata</taxon>
        <taxon>Craniata</taxon>
        <taxon>Vertebrata</taxon>
        <taxon>Euteleostomi</taxon>
        <taxon>Lepidosauria</taxon>
        <taxon>Squamata</taxon>
        <taxon>Bifurcata</taxon>
        <taxon>Unidentata</taxon>
        <taxon>Episquamata</taxon>
        <taxon>Laterata</taxon>
        <taxon>Lacertibaenia</taxon>
        <taxon>Lacertidae</taxon>
        <taxon>Podarcis</taxon>
    </lineage>
</organism>
<name>A0AA35L359_9SAUR</name>
<evidence type="ECO:0000256" key="1">
    <source>
        <dbReference type="SAM" id="MobiDB-lite"/>
    </source>
</evidence>
<reference evidence="2" key="1">
    <citation type="submission" date="2022-12" db="EMBL/GenBank/DDBJ databases">
        <authorList>
            <person name="Alioto T."/>
            <person name="Alioto T."/>
            <person name="Gomez Garrido J."/>
        </authorList>
    </citation>
    <scope>NUCLEOTIDE SEQUENCE</scope>
</reference>
<accession>A0AA35L359</accession>
<gene>
    <name evidence="2" type="ORF">PODLI_1B015508</name>
</gene>
<evidence type="ECO:0000313" key="3">
    <source>
        <dbReference type="Proteomes" id="UP001178461"/>
    </source>
</evidence>